<feature type="transmembrane region" description="Helical" evidence="1">
    <location>
        <begin position="51"/>
        <end position="70"/>
    </location>
</feature>
<evidence type="ECO:0000313" key="3">
    <source>
        <dbReference type="Proteomes" id="UP000244727"/>
    </source>
</evidence>
<evidence type="ECO:0000313" key="2">
    <source>
        <dbReference type="EMBL" id="AWB26557.1"/>
    </source>
</evidence>
<feature type="transmembrane region" description="Helical" evidence="1">
    <location>
        <begin position="167"/>
        <end position="188"/>
    </location>
</feature>
<reference evidence="2 3" key="1">
    <citation type="submission" date="2018-04" db="EMBL/GenBank/DDBJ databases">
        <title>Halococcoides cellulosivorans gen. nov., sp. nov., an extremely halophilic cellulose-utilizing haloarchaeon from hypersaline lakes.</title>
        <authorList>
            <person name="Sorokin D.Y."/>
            <person name="Toshchakov S.V."/>
            <person name="Samarov N.I."/>
            <person name="Korzhenkov A."/>
            <person name="Kublanov I.V."/>
        </authorList>
    </citation>
    <scope>NUCLEOTIDE SEQUENCE [LARGE SCALE GENOMIC DNA]</scope>
    <source>
        <strain evidence="2 3">HArcel1</strain>
    </source>
</reference>
<feature type="transmembrane region" description="Helical" evidence="1">
    <location>
        <begin position="82"/>
        <end position="101"/>
    </location>
</feature>
<keyword evidence="1" id="KW-1133">Transmembrane helix</keyword>
<dbReference type="GeneID" id="36511227"/>
<dbReference type="KEGG" id="harc:HARCEL1_01930"/>
<proteinExistence type="predicted"/>
<keyword evidence="1" id="KW-0812">Transmembrane</keyword>
<evidence type="ECO:0000256" key="1">
    <source>
        <dbReference type="SAM" id="Phobius"/>
    </source>
</evidence>
<dbReference type="InterPro" id="IPR043812">
    <property type="entry name" value="DUF5794"/>
</dbReference>
<dbReference type="EMBL" id="CP028858">
    <property type="protein sequence ID" value="AWB26557.1"/>
    <property type="molecule type" value="Genomic_DNA"/>
</dbReference>
<name>A0A2R4WYD4_9EURY</name>
<feature type="transmembrane region" description="Helical" evidence="1">
    <location>
        <begin position="200"/>
        <end position="219"/>
    </location>
</feature>
<keyword evidence="3" id="KW-1185">Reference proteome</keyword>
<feature type="transmembrane region" description="Helical" evidence="1">
    <location>
        <begin position="21"/>
        <end position="45"/>
    </location>
</feature>
<accession>A0A2R4WYD4</accession>
<dbReference type="AlphaFoldDB" id="A0A2R4WYD4"/>
<gene>
    <name evidence="2" type="ORF">HARCEL1_01930</name>
</gene>
<protein>
    <submittedName>
        <fullName evidence="2">Uncharacterized protein</fullName>
    </submittedName>
</protein>
<dbReference type="Proteomes" id="UP000244727">
    <property type="component" value="Chromosome"/>
</dbReference>
<organism evidence="2 3">
    <name type="scientific">Halococcoides cellulosivorans</name>
    <dbReference type="NCBI Taxonomy" id="1679096"/>
    <lineage>
        <taxon>Archaea</taxon>
        <taxon>Methanobacteriati</taxon>
        <taxon>Methanobacteriota</taxon>
        <taxon>Stenosarchaea group</taxon>
        <taxon>Halobacteria</taxon>
        <taxon>Halobacteriales</taxon>
        <taxon>Haloarculaceae</taxon>
        <taxon>Halococcoides</taxon>
    </lineage>
</organism>
<sequence>MGIVDRPALRGLQARLQGPTGVLATVMGLPLVDGVFPALVLSGALATVGGVLEVGLLVFGGSATVVVVLLELEGSPTRRARTVALVGSVVIALAAVEAAFAPTVATLLDQAVVERVAAAAIALIGARTASDRLAAWLPHPGLVVVLGLLVSLDPSGFTVGTVASGPFLAGVAAATIGVGFALVVALAGPWIRRHVDLVKFRLGSAVALGLLALSVAGLVQPGLSLIAFGATIAFSIAPGDRDRPTETAVARTERLPGD</sequence>
<keyword evidence="1" id="KW-0472">Membrane</keyword>
<dbReference type="Pfam" id="PF19107">
    <property type="entry name" value="DUF5794"/>
    <property type="match status" value="1"/>
</dbReference>
<dbReference type="RefSeq" id="WP_108380926.1">
    <property type="nucleotide sequence ID" value="NZ_CP028858.1"/>
</dbReference>